<dbReference type="KEGG" id="acad:UA74_09215"/>
<dbReference type="Proteomes" id="UP000185511">
    <property type="component" value="Chromosome"/>
</dbReference>
<evidence type="ECO:0000313" key="2">
    <source>
        <dbReference type="EMBL" id="APU13907.1"/>
    </source>
</evidence>
<gene>
    <name evidence="2" type="ORF">UA74_09215</name>
</gene>
<feature type="compositionally biased region" description="Gly residues" evidence="1">
    <location>
        <begin position="311"/>
        <end position="321"/>
    </location>
</feature>
<protein>
    <submittedName>
        <fullName evidence="2">Uncharacterized protein</fullName>
    </submittedName>
</protein>
<keyword evidence="3" id="KW-1185">Reference proteome</keyword>
<accession>A0AAC9LC04</accession>
<evidence type="ECO:0000313" key="3">
    <source>
        <dbReference type="Proteomes" id="UP000185511"/>
    </source>
</evidence>
<name>A0AAC9LC04_9PSEU</name>
<sequence length="552" mass="56420">MTTPMPAVSDSPWSTPESAHQDSGQPTSDYSTPRHSRHAVGQTGGQSSEEEPATAQYSVEPSSGGPADPAGEAVQEDRSTSSTPGTPVPAGSGRHGFTPPAGLDAQAVDPQASAPRFGPPTPPRGTQPTNDSATVAQERPGATPPPGVPMSATTSMPPAPGHQSHPQYAPQGSSPQHSQQPAPTPGHGYEAQPRPTTPAPGFAAAYGAAAGMQHGPGTPQPGGQAPGMPMQPTPAGGLPAQAAQLYGTPAHGMPQGAPGQAMHAPGLPPQQMQGQTPPPGTPAQGVPGQAMQAGTPGFGMQAGGPPPHGGQAPGQAGGAPGGPNPPRPNRRPPAGRPPAKAPDTKNKTADYLMKGLGLVLVAVLSGTIYVLMQPRPEADGPGLGSGGSGEPSTAPSEQAEELPYTFAEVPDAKRSFSGVDCAVHSYGQVQNFLEENRCDRLTQVLYTTEHEGADVVVSLVTVTFEEEQTAEDLNELTTRTGTGNINDLMTEGVLADGGPESLHPEAGYYSERRGDTLIISESAFFDKRSDKPNLDEICAEAVRQYDEDAPAN</sequence>
<feature type="region of interest" description="Disordered" evidence="1">
    <location>
        <begin position="1"/>
        <end position="346"/>
    </location>
</feature>
<feature type="region of interest" description="Disordered" evidence="1">
    <location>
        <begin position="378"/>
        <end position="399"/>
    </location>
</feature>
<organism evidence="2 3">
    <name type="scientific">Actinoalloteichus fjordicus</name>
    <dbReference type="NCBI Taxonomy" id="1612552"/>
    <lineage>
        <taxon>Bacteria</taxon>
        <taxon>Bacillati</taxon>
        <taxon>Actinomycetota</taxon>
        <taxon>Actinomycetes</taxon>
        <taxon>Pseudonocardiales</taxon>
        <taxon>Pseudonocardiaceae</taxon>
        <taxon>Actinoalloteichus</taxon>
    </lineage>
</organism>
<reference evidence="3" key="1">
    <citation type="submission" date="2016-06" db="EMBL/GenBank/DDBJ databases">
        <title>Complete genome sequence of Actinoalloteichus fjordicus DSM 46855 (=ADI127-17), type strain of the new species Actinoalloteichus fjordicus.</title>
        <authorList>
            <person name="Ruckert C."/>
            <person name="Nouioui I."/>
            <person name="Willmese J."/>
            <person name="van Wezel G."/>
            <person name="Klenk H.-P."/>
            <person name="Kalinowski J."/>
            <person name="Zotchev S.B."/>
        </authorList>
    </citation>
    <scope>NUCLEOTIDE SEQUENCE [LARGE SCALE GENOMIC DNA]</scope>
    <source>
        <strain evidence="3">ADI127-7</strain>
    </source>
</reference>
<dbReference type="EMBL" id="CP016076">
    <property type="protein sequence ID" value="APU13907.1"/>
    <property type="molecule type" value="Genomic_DNA"/>
</dbReference>
<proteinExistence type="predicted"/>
<dbReference type="AlphaFoldDB" id="A0AAC9LC04"/>
<feature type="compositionally biased region" description="Polar residues" evidence="1">
    <location>
        <begin position="11"/>
        <end position="33"/>
    </location>
</feature>
<evidence type="ECO:0000256" key="1">
    <source>
        <dbReference type="SAM" id="MobiDB-lite"/>
    </source>
</evidence>
<feature type="compositionally biased region" description="Low complexity" evidence="1">
    <location>
        <begin position="199"/>
        <end position="237"/>
    </location>
</feature>
<dbReference type="RefSeq" id="WP_232237697.1">
    <property type="nucleotide sequence ID" value="NZ_CP016076.1"/>
</dbReference>
<feature type="compositionally biased region" description="Low complexity" evidence="1">
    <location>
        <begin position="170"/>
        <end position="181"/>
    </location>
</feature>